<evidence type="ECO:0000313" key="4">
    <source>
        <dbReference type="EMBL" id="EEA90750.1"/>
    </source>
</evidence>
<dbReference type="EMBL" id="ABXJ01000059">
    <property type="protein sequence ID" value="EEA90750.1"/>
    <property type="molecule type" value="Genomic_DNA"/>
</dbReference>
<dbReference type="InterPro" id="IPR050624">
    <property type="entry name" value="HTH-type_Tx_Regulator"/>
</dbReference>
<dbReference type="PROSITE" id="PS50977">
    <property type="entry name" value="HTH_TETR_2"/>
    <property type="match status" value="1"/>
</dbReference>
<dbReference type="RefSeq" id="WP_006720689.1">
    <property type="nucleotide sequence ID" value="NZ_CP085935.1"/>
</dbReference>
<proteinExistence type="predicted"/>
<reference evidence="4 5" key="2">
    <citation type="submission" date="2008-10" db="EMBL/GenBank/DDBJ databases">
        <authorList>
            <person name="Fulton L."/>
            <person name="Clifton S."/>
            <person name="Fulton B."/>
            <person name="Xu J."/>
            <person name="Minx P."/>
            <person name="Pepin K.H."/>
            <person name="Johnson M."/>
            <person name="Thiruvilangam P."/>
            <person name="Bhonagiri V."/>
            <person name="Nash W.E."/>
            <person name="Mardis E.R."/>
            <person name="Wilson R.K."/>
        </authorList>
    </citation>
    <scope>NUCLEOTIDE SEQUENCE [LARGE SCALE GENOMIC DNA]</scope>
    <source>
        <strain evidence="4 5">DSM 13279</strain>
    </source>
</reference>
<evidence type="ECO:0000259" key="3">
    <source>
        <dbReference type="PROSITE" id="PS50977"/>
    </source>
</evidence>
<keyword evidence="1 2" id="KW-0238">DNA-binding</keyword>
<protein>
    <submittedName>
        <fullName evidence="4">Transcriptional regulator, TetR family</fullName>
    </submittedName>
</protein>
<gene>
    <name evidence="4" type="ORF">COLSTE_01032</name>
</gene>
<comment type="caution">
    <text evidence="4">The sequence shown here is derived from an EMBL/GenBank/DDBJ whole genome shotgun (WGS) entry which is preliminary data.</text>
</comment>
<sequence length="197" mass="22505">MDLRIQKTYRSLLAAFTRLLETHRYEDVTVAMLCDEAMIRRTTFYKHFADKAEFFSFFVDSLRIEITNYGEQQTAAARGEDAASGAGDEEEGLAILRAFVDFMLEHEKMVENIFESSMSGMMVLMMADRIAETLRERYRDTFRANGEDAVTIAAASEFVAGGIVQLFEKWWERGHSVESKVELITVAETMVARVLRP</sequence>
<reference evidence="4 5" key="1">
    <citation type="submission" date="2008-10" db="EMBL/GenBank/DDBJ databases">
        <title>Draft genome sequence of Collinsella stercoris (DSM 13279).</title>
        <authorList>
            <person name="Sudarsanam P."/>
            <person name="Ley R."/>
            <person name="Guruge J."/>
            <person name="Turnbaugh P.J."/>
            <person name="Mahowald M."/>
            <person name="Liep D."/>
            <person name="Gordon J."/>
        </authorList>
    </citation>
    <scope>NUCLEOTIDE SEQUENCE [LARGE SCALE GENOMIC DNA]</scope>
    <source>
        <strain evidence="4 5">DSM 13279</strain>
    </source>
</reference>
<evidence type="ECO:0000313" key="5">
    <source>
        <dbReference type="Proteomes" id="UP000003560"/>
    </source>
</evidence>
<accession>B6GAD6</accession>
<dbReference type="GeneID" id="98002009"/>
<dbReference type="PANTHER" id="PTHR43479:SF16">
    <property type="entry name" value="HTH TETR-TYPE DOMAIN-CONTAINING PROTEIN"/>
    <property type="match status" value="1"/>
</dbReference>
<dbReference type="AlphaFoldDB" id="B6GAD6"/>
<dbReference type="Proteomes" id="UP000003560">
    <property type="component" value="Unassembled WGS sequence"/>
</dbReference>
<dbReference type="PANTHER" id="PTHR43479">
    <property type="entry name" value="ACREF/ENVCD OPERON REPRESSOR-RELATED"/>
    <property type="match status" value="1"/>
</dbReference>
<dbReference type="Pfam" id="PF00440">
    <property type="entry name" value="TetR_N"/>
    <property type="match status" value="1"/>
</dbReference>
<name>B6GAD6_9ACTN</name>
<keyword evidence="5" id="KW-1185">Reference proteome</keyword>
<dbReference type="OrthoDB" id="3193022at2"/>
<feature type="domain" description="HTH tetR-type" evidence="3">
    <location>
        <begin position="6"/>
        <end position="66"/>
    </location>
</feature>
<dbReference type="SUPFAM" id="SSF46689">
    <property type="entry name" value="Homeodomain-like"/>
    <property type="match status" value="1"/>
</dbReference>
<dbReference type="eggNOG" id="COG1309">
    <property type="taxonomic scope" value="Bacteria"/>
</dbReference>
<dbReference type="Gene3D" id="1.10.357.10">
    <property type="entry name" value="Tetracycline Repressor, domain 2"/>
    <property type="match status" value="1"/>
</dbReference>
<dbReference type="GO" id="GO:0003677">
    <property type="term" value="F:DNA binding"/>
    <property type="evidence" value="ECO:0007669"/>
    <property type="project" value="UniProtKB-UniRule"/>
</dbReference>
<feature type="DNA-binding region" description="H-T-H motif" evidence="2">
    <location>
        <begin position="29"/>
        <end position="48"/>
    </location>
</feature>
<dbReference type="InterPro" id="IPR009057">
    <property type="entry name" value="Homeodomain-like_sf"/>
</dbReference>
<dbReference type="InterPro" id="IPR001647">
    <property type="entry name" value="HTH_TetR"/>
</dbReference>
<evidence type="ECO:0000256" key="2">
    <source>
        <dbReference type="PROSITE-ProRule" id="PRU00335"/>
    </source>
</evidence>
<dbReference type="HOGENOM" id="CLU_087539_3_2_11"/>
<dbReference type="STRING" id="445975.COLSTE_01032"/>
<organism evidence="4 5">
    <name type="scientific">Collinsella stercoris DSM 13279</name>
    <dbReference type="NCBI Taxonomy" id="445975"/>
    <lineage>
        <taxon>Bacteria</taxon>
        <taxon>Bacillati</taxon>
        <taxon>Actinomycetota</taxon>
        <taxon>Coriobacteriia</taxon>
        <taxon>Coriobacteriales</taxon>
        <taxon>Coriobacteriaceae</taxon>
        <taxon>Collinsella</taxon>
    </lineage>
</organism>
<evidence type="ECO:0000256" key="1">
    <source>
        <dbReference type="ARBA" id="ARBA00023125"/>
    </source>
</evidence>